<keyword evidence="2" id="KW-0119">Carbohydrate metabolism</keyword>
<evidence type="ECO:0008006" key="4">
    <source>
        <dbReference type="Google" id="ProtNLM"/>
    </source>
</evidence>
<evidence type="ECO:0000256" key="2">
    <source>
        <dbReference type="ARBA" id="ARBA00023277"/>
    </source>
</evidence>
<dbReference type="SUPFAM" id="SSF50443">
    <property type="entry name" value="FucI/AraA C-terminal domain-like"/>
    <property type="match status" value="1"/>
</dbReference>
<dbReference type="InterPro" id="IPR004216">
    <property type="entry name" value="Fuc/Ara_isomerase_C"/>
</dbReference>
<evidence type="ECO:0000256" key="1">
    <source>
        <dbReference type="ARBA" id="ARBA00023235"/>
    </source>
</evidence>
<evidence type="ECO:0000313" key="3">
    <source>
        <dbReference type="EMBL" id="ADI22926.1"/>
    </source>
</evidence>
<accession>E7C652</accession>
<dbReference type="GO" id="GO:0016853">
    <property type="term" value="F:isomerase activity"/>
    <property type="evidence" value="ECO:0007669"/>
    <property type="project" value="UniProtKB-KW"/>
</dbReference>
<name>E7C652_9ACTN</name>
<protein>
    <recommendedName>
        <fullName evidence="4">L-arabinose isomerase</fullName>
    </recommendedName>
</protein>
<reference evidence="3" key="1">
    <citation type="submission" date="2010-01" db="EMBL/GenBank/DDBJ databases">
        <title>Genome fragments of uncultured bacteria from the North Pacific subtropical Gyre.</title>
        <authorList>
            <person name="Pham V.D."/>
            <person name="Delong E.F."/>
        </authorList>
    </citation>
    <scope>NUCLEOTIDE SEQUENCE</scope>
</reference>
<dbReference type="EMBL" id="GU568001">
    <property type="protein sequence ID" value="ADI22926.1"/>
    <property type="molecule type" value="Genomic_DNA"/>
</dbReference>
<proteinExistence type="predicted"/>
<sequence>MEGPNGMFRFDSGSVETSYQSWCAAGATHHAALLPGLRERELKAATTALGIELRKV</sequence>
<dbReference type="AlphaFoldDB" id="E7C652"/>
<organism evidence="3">
    <name type="scientific">uncultured actinobacterium HF0500_35G12</name>
    <dbReference type="NCBI Taxonomy" id="723604"/>
    <lineage>
        <taxon>Bacteria</taxon>
        <taxon>Bacillati</taxon>
        <taxon>Actinomycetota</taxon>
        <taxon>Actinomycetes</taxon>
        <taxon>marine Actinobacteria clade</taxon>
        <taxon>environmental samples</taxon>
    </lineage>
</organism>
<keyword evidence="1" id="KW-0413">Isomerase</keyword>